<name>A0A2G5BGJ0_COERN</name>
<dbReference type="InterPro" id="IPR019775">
    <property type="entry name" value="WD40_repeat_CS"/>
</dbReference>
<dbReference type="InterPro" id="IPR020472">
    <property type="entry name" value="WD40_PAC1"/>
</dbReference>
<proteinExistence type="predicted"/>
<dbReference type="InterPro" id="IPR042453">
    <property type="entry name" value="WDR53"/>
</dbReference>
<dbReference type="SUPFAM" id="SSF50978">
    <property type="entry name" value="WD40 repeat-like"/>
    <property type="match status" value="1"/>
</dbReference>
<dbReference type="Proteomes" id="UP000242474">
    <property type="component" value="Unassembled WGS sequence"/>
</dbReference>
<dbReference type="PANTHER" id="PTHR44666:SF1">
    <property type="entry name" value="WD REPEAT-CONTAINING PROTEIN 53"/>
    <property type="match status" value="1"/>
</dbReference>
<evidence type="ECO:0000256" key="1">
    <source>
        <dbReference type="ARBA" id="ARBA00022574"/>
    </source>
</evidence>
<accession>A0A2G5BGJ0</accession>
<gene>
    <name evidence="4" type="ORF">COEREDRAFT_85586</name>
</gene>
<dbReference type="PROSITE" id="PS50294">
    <property type="entry name" value="WD_REPEATS_REGION"/>
    <property type="match status" value="2"/>
</dbReference>
<keyword evidence="1 3" id="KW-0853">WD repeat</keyword>
<dbReference type="InterPro" id="IPR001680">
    <property type="entry name" value="WD40_rpt"/>
</dbReference>
<dbReference type="PANTHER" id="PTHR44666">
    <property type="entry name" value="WD REPEAT-CONTAINING PROTEIN 53"/>
    <property type="match status" value="1"/>
</dbReference>
<dbReference type="InterPro" id="IPR036322">
    <property type="entry name" value="WD40_repeat_dom_sf"/>
</dbReference>
<keyword evidence="2" id="KW-0677">Repeat</keyword>
<dbReference type="SMART" id="SM00320">
    <property type="entry name" value="WD40"/>
    <property type="match status" value="5"/>
</dbReference>
<evidence type="ECO:0000313" key="5">
    <source>
        <dbReference type="Proteomes" id="UP000242474"/>
    </source>
</evidence>
<evidence type="ECO:0000256" key="3">
    <source>
        <dbReference type="PROSITE-ProRule" id="PRU00221"/>
    </source>
</evidence>
<feature type="repeat" description="WD" evidence="3">
    <location>
        <begin position="143"/>
        <end position="184"/>
    </location>
</feature>
<keyword evidence="5" id="KW-1185">Reference proteome</keyword>
<sequence length="330" mass="35679">MSLKEVTRLHGHKAGVTCLAAGQDNRDGLVFSGSDDQSSRLWDARSGRNVLEIAGFDGDITGVDFVGEHGLAVACGSVIYVYDRRSLEMKSNPQRALTKIKSVDEKGEIQSISTRGDFIAYVDEDGNIGVSDYTDAGDPTQFSERHDGMASCVCFHAEDLTVATGGFDQCVRVWDISSEKVIVSGCAQSVEDPSAVKIVNPPFVYTLDFAPDEHCTVVSGHADGRLMCLNTEECWSWPDCHSYSISALQFLRSAPNILATAGLDCAIRLWDVDAILQSNVSSNEGGISTFPPNALFSYELLSKPNALVSSEHSGHVYLDQDNSIVLLALQ</sequence>
<feature type="repeat" description="WD" evidence="3">
    <location>
        <begin position="238"/>
        <end position="273"/>
    </location>
</feature>
<dbReference type="PRINTS" id="PR00320">
    <property type="entry name" value="GPROTEINBRPT"/>
</dbReference>
<evidence type="ECO:0000256" key="2">
    <source>
        <dbReference type="ARBA" id="ARBA00022737"/>
    </source>
</evidence>
<reference evidence="4 5" key="1">
    <citation type="journal article" date="2015" name="Genome Biol. Evol.">
        <title>Phylogenomic analyses indicate that early fungi evolved digesting cell walls of algal ancestors of land plants.</title>
        <authorList>
            <person name="Chang Y."/>
            <person name="Wang S."/>
            <person name="Sekimoto S."/>
            <person name="Aerts A.L."/>
            <person name="Choi C."/>
            <person name="Clum A."/>
            <person name="LaButti K.M."/>
            <person name="Lindquist E.A."/>
            <person name="Yee Ngan C."/>
            <person name="Ohm R.A."/>
            <person name="Salamov A.A."/>
            <person name="Grigoriev I.V."/>
            <person name="Spatafora J.W."/>
            <person name="Berbee M.L."/>
        </authorList>
    </citation>
    <scope>NUCLEOTIDE SEQUENCE [LARGE SCALE GENOMIC DNA]</scope>
    <source>
        <strain evidence="4 5">NRRL 1564</strain>
    </source>
</reference>
<dbReference type="OrthoDB" id="2161379at2759"/>
<dbReference type="Gene3D" id="2.130.10.10">
    <property type="entry name" value="YVTN repeat-like/Quinoprotein amine dehydrogenase"/>
    <property type="match status" value="2"/>
</dbReference>
<dbReference type="AlphaFoldDB" id="A0A2G5BGJ0"/>
<dbReference type="PROSITE" id="PS00678">
    <property type="entry name" value="WD_REPEATS_1"/>
    <property type="match status" value="3"/>
</dbReference>
<dbReference type="STRING" id="763665.A0A2G5BGJ0"/>
<dbReference type="PROSITE" id="PS50082">
    <property type="entry name" value="WD_REPEATS_2"/>
    <property type="match status" value="3"/>
</dbReference>
<dbReference type="Pfam" id="PF00400">
    <property type="entry name" value="WD40"/>
    <property type="match status" value="3"/>
</dbReference>
<evidence type="ECO:0000313" key="4">
    <source>
        <dbReference type="EMBL" id="PIA18125.1"/>
    </source>
</evidence>
<dbReference type="InterPro" id="IPR015943">
    <property type="entry name" value="WD40/YVTN_repeat-like_dom_sf"/>
</dbReference>
<organism evidence="4 5">
    <name type="scientific">Coemansia reversa (strain ATCC 12441 / NRRL 1564)</name>
    <dbReference type="NCBI Taxonomy" id="763665"/>
    <lineage>
        <taxon>Eukaryota</taxon>
        <taxon>Fungi</taxon>
        <taxon>Fungi incertae sedis</taxon>
        <taxon>Zoopagomycota</taxon>
        <taxon>Kickxellomycotina</taxon>
        <taxon>Kickxellomycetes</taxon>
        <taxon>Kickxellales</taxon>
        <taxon>Kickxellaceae</taxon>
        <taxon>Coemansia</taxon>
    </lineage>
</organism>
<dbReference type="EMBL" id="KZ303491">
    <property type="protein sequence ID" value="PIA18125.1"/>
    <property type="molecule type" value="Genomic_DNA"/>
</dbReference>
<protein>
    <submittedName>
        <fullName evidence="4">WD40 repeat-like protein</fullName>
    </submittedName>
</protein>
<feature type="repeat" description="WD" evidence="3">
    <location>
        <begin position="9"/>
        <end position="52"/>
    </location>
</feature>